<evidence type="ECO:0008006" key="4">
    <source>
        <dbReference type="Google" id="ProtNLM"/>
    </source>
</evidence>
<evidence type="ECO:0000313" key="3">
    <source>
        <dbReference type="Proteomes" id="UP000059188"/>
    </source>
</evidence>
<reference evidence="2 3" key="1">
    <citation type="submission" date="2014-11" db="EMBL/GenBank/DDBJ databases">
        <authorList>
            <person name="Wibberg Daniel"/>
        </authorList>
    </citation>
    <scope>NUCLEOTIDE SEQUENCE [LARGE SCALE GENOMIC DNA]</scope>
    <source>
        <strain evidence="2">Rhizoctonia solani AG1-IB 7/3/14</strain>
    </source>
</reference>
<protein>
    <recommendedName>
        <fullName evidence="4">Fungal zn(2)-Cys(6) binuclear cluster domain-containing protein</fullName>
    </recommendedName>
</protein>
<accession>A0A0B7F8S2</accession>
<dbReference type="Pfam" id="PF11951">
    <property type="entry name" value="Fungal_trans_2"/>
    <property type="match status" value="1"/>
</dbReference>
<feature type="compositionally biased region" description="Low complexity" evidence="1">
    <location>
        <begin position="111"/>
        <end position="126"/>
    </location>
</feature>
<gene>
    <name evidence="2" type="ORF">RSOLAG1IB_06276</name>
</gene>
<dbReference type="Proteomes" id="UP000059188">
    <property type="component" value="Unassembled WGS sequence"/>
</dbReference>
<proteinExistence type="predicted"/>
<dbReference type="EMBL" id="LN679111">
    <property type="protein sequence ID" value="CEL53309.1"/>
    <property type="molecule type" value="Genomic_DNA"/>
</dbReference>
<evidence type="ECO:0000256" key="1">
    <source>
        <dbReference type="SAM" id="MobiDB-lite"/>
    </source>
</evidence>
<evidence type="ECO:0000313" key="2">
    <source>
        <dbReference type="EMBL" id="CEL53309.1"/>
    </source>
</evidence>
<feature type="region of interest" description="Disordered" evidence="1">
    <location>
        <begin position="1"/>
        <end position="143"/>
    </location>
</feature>
<dbReference type="AlphaFoldDB" id="A0A0B7F8S2"/>
<feature type="compositionally biased region" description="Basic and acidic residues" evidence="1">
    <location>
        <begin position="129"/>
        <end position="140"/>
    </location>
</feature>
<keyword evidence="3" id="KW-1185">Reference proteome</keyword>
<feature type="compositionally biased region" description="Polar residues" evidence="1">
    <location>
        <begin position="28"/>
        <end position="45"/>
    </location>
</feature>
<organism evidence="2 3">
    <name type="scientific">Thanatephorus cucumeris (strain AG1-IB / isolate 7/3/14)</name>
    <name type="common">Lettuce bottom rot fungus</name>
    <name type="synonym">Rhizoctonia solani</name>
    <dbReference type="NCBI Taxonomy" id="1108050"/>
    <lineage>
        <taxon>Eukaryota</taxon>
        <taxon>Fungi</taxon>
        <taxon>Dikarya</taxon>
        <taxon>Basidiomycota</taxon>
        <taxon>Agaricomycotina</taxon>
        <taxon>Agaricomycetes</taxon>
        <taxon>Cantharellales</taxon>
        <taxon>Ceratobasidiaceae</taxon>
        <taxon>Rhizoctonia</taxon>
        <taxon>Rhizoctonia solani AG-1</taxon>
    </lineage>
</organism>
<name>A0A0B7F8S2_THACB</name>
<sequence>MRRSKGIPPLGSRSTAVVGRRLEEGSPARTSSIPVSLEENSTADSLANAIQEADEADQDNSAPLLASNAPQLGFDSSSSSSQDNSGEKPTGSPTTAPFHAAEHLLSPYPGPSTSSTPKSSHVSNTSQNRSERPDDLEHHSVGPNTTSVYAQVFSNMEHPSETPSGSSRKELTGLNSRQLQGPNWLPPVAHQLTSIGETAVDKGSKYDEREKVEHVMCVAPVMDPNTRDNTLPFVLQCYARWVNLAVFDAHNVVDILKHSIIEQFMRSKGKRTKIILLANVIGTLGKTIIVNNRILSLVSFLRTEAHENIAKFISRRPNDSHELDMQGALQALDLMMEVIMIQRYCSPISSALMLMEASAPVFRRACPEPPGQPVNLPRVLASGINLRHFATNDVILSITTGRPTLMRYDVTYPPDILAQITDRHYGLQWLHGISDQHIILLARINLLSEDPEVSVDQGILDEIESDIQTAWYSSEPSDTPVFNILKYVVRECWRIAMRVYLYMVLCRRDTSNPEIMKLVKSFTRLVDTINPGRMPDSFLCIPMIVVGASAYRKQDRAVIRQRMLGLQEVQTPGACGHDVMDTLLHVWWSADRENRPAVWADLRMATYRVTGM</sequence>
<dbReference type="InterPro" id="IPR021858">
    <property type="entry name" value="Fun_TF"/>
</dbReference>